<gene>
    <name evidence="1" type="ORF">EVAR_38341_1</name>
</gene>
<dbReference type="AlphaFoldDB" id="A0A4C1X3F9"/>
<evidence type="ECO:0000313" key="1">
    <source>
        <dbReference type="EMBL" id="GBP58276.1"/>
    </source>
</evidence>
<protein>
    <submittedName>
        <fullName evidence="1">Uncharacterized protein</fullName>
    </submittedName>
</protein>
<accession>A0A4C1X3F9</accession>
<evidence type="ECO:0000313" key="2">
    <source>
        <dbReference type="Proteomes" id="UP000299102"/>
    </source>
</evidence>
<reference evidence="1 2" key="1">
    <citation type="journal article" date="2019" name="Commun. Biol.">
        <title>The bagworm genome reveals a unique fibroin gene that provides high tensile strength.</title>
        <authorList>
            <person name="Kono N."/>
            <person name="Nakamura H."/>
            <person name="Ohtoshi R."/>
            <person name="Tomita M."/>
            <person name="Numata K."/>
            <person name="Arakawa K."/>
        </authorList>
    </citation>
    <scope>NUCLEOTIDE SEQUENCE [LARGE SCALE GENOMIC DNA]</scope>
</reference>
<dbReference type="EMBL" id="BGZK01000731">
    <property type="protein sequence ID" value="GBP58276.1"/>
    <property type="molecule type" value="Genomic_DNA"/>
</dbReference>
<comment type="caution">
    <text evidence="1">The sequence shown here is derived from an EMBL/GenBank/DDBJ whole genome shotgun (WGS) entry which is preliminary data.</text>
</comment>
<organism evidence="1 2">
    <name type="scientific">Eumeta variegata</name>
    <name type="common">Bagworm moth</name>
    <name type="synonym">Eumeta japonica</name>
    <dbReference type="NCBI Taxonomy" id="151549"/>
    <lineage>
        <taxon>Eukaryota</taxon>
        <taxon>Metazoa</taxon>
        <taxon>Ecdysozoa</taxon>
        <taxon>Arthropoda</taxon>
        <taxon>Hexapoda</taxon>
        <taxon>Insecta</taxon>
        <taxon>Pterygota</taxon>
        <taxon>Neoptera</taxon>
        <taxon>Endopterygota</taxon>
        <taxon>Lepidoptera</taxon>
        <taxon>Glossata</taxon>
        <taxon>Ditrysia</taxon>
        <taxon>Tineoidea</taxon>
        <taxon>Psychidae</taxon>
        <taxon>Oiketicinae</taxon>
        <taxon>Eumeta</taxon>
    </lineage>
</organism>
<keyword evidence="2" id="KW-1185">Reference proteome</keyword>
<proteinExistence type="predicted"/>
<dbReference type="Proteomes" id="UP000299102">
    <property type="component" value="Unassembled WGS sequence"/>
</dbReference>
<sequence>MFRPDEERTTTEFTSRRHVVAEIMNFAEDVKDSKADEIYLFACGCTQGSNNGHNQNTDSTASGVHIRNPLKHSTRRSSNPISTLVCDLTLSNLASHLERVSTARVFDRPGGYALVYCRSIAQQEKVYMPISILLVAFNYSRKMPFHNLIEPLYHAVKLWVRCQYPYLMDTKNAVNFLKKLGFEVPPLL</sequence>
<name>A0A4C1X3F9_EUMVA</name>